<keyword evidence="3" id="KW-1185">Reference proteome</keyword>
<dbReference type="OrthoDB" id="9800350at2"/>
<dbReference type="RefSeq" id="WP_128201614.1">
    <property type="nucleotide sequence ID" value="NZ_SACT01000018.1"/>
</dbReference>
<protein>
    <submittedName>
        <fullName evidence="2">Uncharacterized protein</fullName>
    </submittedName>
</protein>
<evidence type="ECO:0000313" key="2">
    <source>
        <dbReference type="EMBL" id="RVT47270.1"/>
    </source>
</evidence>
<name>A0A437JKQ0_9BURK</name>
<comment type="caution">
    <text evidence="2">The sequence shown here is derived from an EMBL/GenBank/DDBJ whole genome shotgun (WGS) entry which is preliminary data.</text>
</comment>
<accession>A0A437JKQ0</accession>
<gene>
    <name evidence="2" type="ORF">ENE75_24235</name>
</gene>
<reference evidence="2 3" key="1">
    <citation type="submission" date="2019-01" db="EMBL/GenBank/DDBJ databases">
        <authorList>
            <person name="Chen W.-M."/>
        </authorList>
    </citation>
    <scope>NUCLEOTIDE SEQUENCE [LARGE SCALE GENOMIC DNA]</scope>
    <source>
        <strain evidence="2 3">ICH-3</strain>
    </source>
</reference>
<dbReference type="Proteomes" id="UP000288178">
    <property type="component" value="Unassembled WGS sequence"/>
</dbReference>
<evidence type="ECO:0000313" key="3">
    <source>
        <dbReference type="Proteomes" id="UP000288178"/>
    </source>
</evidence>
<dbReference type="AlphaFoldDB" id="A0A437JKQ0"/>
<dbReference type="EMBL" id="SACT01000018">
    <property type="protein sequence ID" value="RVT47270.1"/>
    <property type="molecule type" value="Genomic_DNA"/>
</dbReference>
<proteinExistence type="predicted"/>
<sequence>MRVTSDVLGGLLRPPAPPPKRPTSRERAAMNRLRVLQAVAEHGHLRCSDLAAACWPSAKYAEQMAQRTVRSLVESGELMPRRNCHGGLSYVLTRPGAATLEVRGIEARHGLDLASVSGPTFTHNALTARWCLHKRGEGFETFSEYALMNANATGRAPVTAQQLLKRYGKLPDAVLVRGERLWLAETESAPKSTQELMRIAALAEHVGRKVHPELPFVLAGLFVVFDAEQNHAGRIARAARERWQRYNNADQALLASRITLARVSLGLPLTWRGCSEERLTLQSKTQPV</sequence>
<evidence type="ECO:0000256" key="1">
    <source>
        <dbReference type="SAM" id="MobiDB-lite"/>
    </source>
</evidence>
<feature type="region of interest" description="Disordered" evidence="1">
    <location>
        <begin position="1"/>
        <end position="25"/>
    </location>
</feature>
<organism evidence="2 3">
    <name type="scientific">Rubrivivax albus</name>
    <dbReference type="NCBI Taxonomy" id="2499835"/>
    <lineage>
        <taxon>Bacteria</taxon>
        <taxon>Pseudomonadati</taxon>
        <taxon>Pseudomonadota</taxon>
        <taxon>Betaproteobacteria</taxon>
        <taxon>Burkholderiales</taxon>
        <taxon>Sphaerotilaceae</taxon>
        <taxon>Rubrivivax</taxon>
    </lineage>
</organism>